<feature type="compositionally biased region" description="Basic and acidic residues" evidence="2">
    <location>
        <begin position="78"/>
        <end position="97"/>
    </location>
</feature>
<name>A0A6D2IXP5_9BRAS</name>
<comment type="similarity">
    <text evidence="1">Belongs to the class IV-like SAM-binding methyltransferase superfamily.</text>
</comment>
<dbReference type="Gene3D" id="3.40.1280.10">
    <property type="match status" value="1"/>
</dbReference>
<comment type="caution">
    <text evidence="3">The sequence shown here is derived from an EMBL/GenBank/DDBJ whole genome shotgun (WGS) entry which is preliminary data.</text>
</comment>
<evidence type="ECO:0000256" key="1">
    <source>
        <dbReference type="ARBA" id="ARBA00009841"/>
    </source>
</evidence>
<dbReference type="SUPFAM" id="SSF75217">
    <property type="entry name" value="alpha/beta knot"/>
    <property type="match status" value="1"/>
</dbReference>
<protein>
    <submittedName>
        <fullName evidence="3">Uncharacterized protein</fullName>
    </submittedName>
</protein>
<organism evidence="3 4">
    <name type="scientific">Microthlaspi erraticum</name>
    <dbReference type="NCBI Taxonomy" id="1685480"/>
    <lineage>
        <taxon>Eukaryota</taxon>
        <taxon>Viridiplantae</taxon>
        <taxon>Streptophyta</taxon>
        <taxon>Embryophyta</taxon>
        <taxon>Tracheophyta</taxon>
        <taxon>Spermatophyta</taxon>
        <taxon>Magnoliopsida</taxon>
        <taxon>eudicotyledons</taxon>
        <taxon>Gunneridae</taxon>
        <taxon>Pentapetalae</taxon>
        <taxon>rosids</taxon>
        <taxon>malvids</taxon>
        <taxon>Brassicales</taxon>
        <taxon>Brassicaceae</taxon>
        <taxon>Coluteocarpeae</taxon>
        <taxon>Microthlaspi</taxon>
    </lineage>
</organism>
<evidence type="ECO:0000313" key="4">
    <source>
        <dbReference type="Proteomes" id="UP000467841"/>
    </source>
</evidence>
<dbReference type="Pfam" id="PF02598">
    <property type="entry name" value="Methyltrn_RNA_3"/>
    <property type="match status" value="1"/>
</dbReference>
<feature type="compositionally biased region" description="Basic residues" evidence="2">
    <location>
        <begin position="29"/>
        <end position="38"/>
    </location>
</feature>
<dbReference type="AlphaFoldDB" id="A0A6D2IXP5"/>
<gene>
    <name evidence="3" type="ORF">MERR_LOCUS22619</name>
</gene>
<evidence type="ECO:0000313" key="3">
    <source>
        <dbReference type="EMBL" id="CAA7035384.1"/>
    </source>
</evidence>
<dbReference type="CDD" id="cd18086">
    <property type="entry name" value="HsC9orf114-like"/>
    <property type="match status" value="1"/>
</dbReference>
<dbReference type="InterPro" id="IPR012340">
    <property type="entry name" value="NA-bd_OB-fold"/>
</dbReference>
<dbReference type="InterPro" id="IPR029026">
    <property type="entry name" value="tRNA_m1G_MTases_N"/>
</dbReference>
<reference evidence="3" key="1">
    <citation type="submission" date="2020-01" db="EMBL/GenBank/DDBJ databases">
        <authorList>
            <person name="Mishra B."/>
        </authorList>
    </citation>
    <scope>NUCLEOTIDE SEQUENCE [LARGE SCALE GENOMIC DNA]</scope>
</reference>
<accession>A0A6D2IXP5</accession>
<dbReference type="EMBL" id="CACVBM020001157">
    <property type="protein sequence ID" value="CAA7035384.1"/>
    <property type="molecule type" value="Genomic_DNA"/>
</dbReference>
<feature type="region of interest" description="Disordered" evidence="2">
    <location>
        <begin position="1"/>
        <end position="97"/>
    </location>
</feature>
<dbReference type="Gene3D" id="2.40.50.140">
    <property type="entry name" value="Nucleic acid-binding proteins"/>
    <property type="match status" value="1"/>
</dbReference>
<proteinExistence type="inferred from homology"/>
<sequence>MGKKSKRTPDEAELESELDLKTRVDGDSKKKKQKKKRSHGDPEMEPEQKMSLDGDVKKEKKKKKKSKSQDEEVELEPEQIKTQEEVKQNVEEKKNDERPTVSIAIAGSIIHNTQSLELASRLAGQISRAATIFRIDEIVVFDNKSSSEIDADSSESGASFLVRILKYLETPQYLRKSLFPKQNDLRYVGMLPPVDAPHHLRKHEWEQYREGVTLNEKAPISEGTMVDVGLSKSVVVDQVLSPGVRVTVAMGTNRDLDLVRQIVPSSKPREEAGMYWGYKVRYASHLSSVFKECPFEGGYDYLIGTSEHGLVISSSELKIPTFRHLLIAFGGLAGLEESVEEDNQYKVSVFLINLI</sequence>
<dbReference type="PANTHER" id="PTHR12150:SF13">
    <property type="entry name" value="METHYLTRANSFERASE C9ORF114-RELATED"/>
    <property type="match status" value="1"/>
</dbReference>
<evidence type="ECO:0000256" key="2">
    <source>
        <dbReference type="SAM" id="MobiDB-lite"/>
    </source>
</evidence>
<dbReference type="InterPro" id="IPR003750">
    <property type="entry name" value="Put_MeTrfase-C9orf114-like"/>
</dbReference>
<dbReference type="Proteomes" id="UP000467841">
    <property type="component" value="Unassembled WGS sequence"/>
</dbReference>
<dbReference type="InterPro" id="IPR029028">
    <property type="entry name" value="Alpha/beta_knot_MTases"/>
</dbReference>
<keyword evidence="4" id="KW-1185">Reference proteome</keyword>
<feature type="compositionally biased region" description="Basic and acidic residues" evidence="2">
    <location>
        <begin position="39"/>
        <end position="58"/>
    </location>
</feature>
<dbReference type="OrthoDB" id="361029at2759"/>
<dbReference type="PANTHER" id="PTHR12150">
    <property type="entry name" value="CLASS IV SAM-BINDING METHYLTRANSFERASE-RELATED"/>
    <property type="match status" value="1"/>
</dbReference>
<feature type="compositionally biased region" description="Basic and acidic residues" evidence="2">
    <location>
        <begin position="18"/>
        <end position="28"/>
    </location>
</feature>
<dbReference type="SUPFAM" id="SSF50249">
    <property type="entry name" value="Nucleic acid-binding proteins"/>
    <property type="match status" value="1"/>
</dbReference>